<organism evidence="3 4">
    <name type="scientific">Paramecium primaurelia</name>
    <dbReference type="NCBI Taxonomy" id="5886"/>
    <lineage>
        <taxon>Eukaryota</taxon>
        <taxon>Sar</taxon>
        <taxon>Alveolata</taxon>
        <taxon>Ciliophora</taxon>
        <taxon>Intramacronucleata</taxon>
        <taxon>Oligohymenophorea</taxon>
        <taxon>Peniculida</taxon>
        <taxon>Parameciidae</taxon>
        <taxon>Paramecium</taxon>
    </lineage>
</organism>
<comment type="caution">
    <text evidence="3">The sequence shown here is derived from an EMBL/GenBank/DDBJ whole genome shotgun (WGS) entry which is preliminary data.</text>
</comment>
<reference evidence="3" key="1">
    <citation type="submission" date="2021-01" db="EMBL/GenBank/DDBJ databases">
        <authorList>
            <consortium name="Genoscope - CEA"/>
            <person name="William W."/>
        </authorList>
    </citation>
    <scope>NUCLEOTIDE SEQUENCE</scope>
</reference>
<evidence type="ECO:0000256" key="2">
    <source>
        <dbReference type="SAM" id="MobiDB-lite"/>
    </source>
</evidence>
<gene>
    <name evidence="3" type="ORF">PPRIM_AZ9-3.1.T0170350</name>
</gene>
<evidence type="ECO:0000313" key="4">
    <source>
        <dbReference type="Proteomes" id="UP000688137"/>
    </source>
</evidence>
<evidence type="ECO:0000313" key="3">
    <source>
        <dbReference type="EMBL" id="CAD8051019.1"/>
    </source>
</evidence>
<keyword evidence="1" id="KW-0175">Coiled coil</keyword>
<dbReference type="Proteomes" id="UP000688137">
    <property type="component" value="Unassembled WGS sequence"/>
</dbReference>
<sequence>MNNLKSKNSAPLDKPQKYPNSEILSIPMHQMRIDINNNNKNRLDSQQSSKNLEILRQSHQSSTSNLRLDNPLNKSSENLIKKTPTRTKVCTSIDKIPYPLQNNFSLSPHSAFMKPQIKQEDDQQNIINFCHQKSNLIIDHRKEQIILQLQQAQQLLVLKEQENQKLQEINKRLYEENQKLYNQGDDMLKDIETMRQNFDQQNNEYMMLKQQNQQLIEDVKLIQNERNQTQSHSDQILNLKNYEIQQLQNQLREYQQLLQNKDQTISNLKQKLDIVEQQEICRQNLKQSQKSSEKSYLNNNNQQIENTQKIQNQDLNSKGSQMQSDIQYYQTQLEQISSEKDICEQKLVELQTILNQFVLNEQQQNITSNSNQNVIYQKQYNKLKQIVQIQKKQIESQQKTIMNQHYEIQNLQNLLYSIEQDCSSQKNSNIFYEKFSIQQPNICDIRQKESNEREPIDKIGFQRILFKQQQDSNVVVEDTFRNMQKEQELFTSTYDQ</sequence>
<name>A0A8S1K6X0_PARPR</name>
<evidence type="ECO:0000256" key="1">
    <source>
        <dbReference type="SAM" id="Coils"/>
    </source>
</evidence>
<dbReference type="OMA" id="NNEYMML"/>
<dbReference type="AlphaFoldDB" id="A0A8S1K6X0"/>
<proteinExistence type="predicted"/>
<protein>
    <submittedName>
        <fullName evidence="3">Uncharacterized protein</fullName>
    </submittedName>
</protein>
<keyword evidence="4" id="KW-1185">Reference proteome</keyword>
<accession>A0A8S1K6X0</accession>
<dbReference type="EMBL" id="CAJJDM010000012">
    <property type="protein sequence ID" value="CAD8051019.1"/>
    <property type="molecule type" value="Genomic_DNA"/>
</dbReference>
<feature type="coiled-coil region" evidence="1">
    <location>
        <begin position="142"/>
        <end position="278"/>
    </location>
</feature>
<feature type="region of interest" description="Disordered" evidence="2">
    <location>
        <begin position="56"/>
        <end position="77"/>
    </location>
</feature>
<feature type="region of interest" description="Disordered" evidence="2">
    <location>
        <begin position="1"/>
        <end position="20"/>
    </location>
</feature>